<organism evidence="2 3">
    <name type="scientific">Chiloscyllium punctatum</name>
    <name type="common">Brownbanded bambooshark</name>
    <name type="synonym">Hemiscyllium punctatum</name>
    <dbReference type="NCBI Taxonomy" id="137246"/>
    <lineage>
        <taxon>Eukaryota</taxon>
        <taxon>Metazoa</taxon>
        <taxon>Chordata</taxon>
        <taxon>Craniata</taxon>
        <taxon>Vertebrata</taxon>
        <taxon>Chondrichthyes</taxon>
        <taxon>Elasmobranchii</taxon>
        <taxon>Galeomorphii</taxon>
        <taxon>Galeoidea</taxon>
        <taxon>Orectolobiformes</taxon>
        <taxon>Hemiscylliidae</taxon>
        <taxon>Chiloscyllium</taxon>
    </lineage>
</organism>
<gene>
    <name evidence="2" type="ORF">chiPu_0023660</name>
</gene>
<dbReference type="Proteomes" id="UP000287033">
    <property type="component" value="Unassembled WGS sequence"/>
</dbReference>
<evidence type="ECO:0000313" key="3">
    <source>
        <dbReference type="Proteomes" id="UP000287033"/>
    </source>
</evidence>
<sequence length="70" mass="7681">GRDLKKEQEQRANEREMNRIMLPLSAFSNPNCDLIDEIALVVESPQTETDEGQDEDRTSPLVGPAGTPGA</sequence>
<proteinExistence type="predicted"/>
<dbReference type="AlphaFoldDB" id="A0A401TB40"/>
<comment type="caution">
    <text evidence="2">The sequence shown here is derived from an EMBL/GenBank/DDBJ whole genome shotgun (WGS) entry which is preliminary data.</text>
</comment>
<dbReference type="STRING" id="137246.A0A401TB40"/>
<dbReference type="EMBL" id="BEZZ01024673">
    <property type="protein sequence ID" value="GCC39881.1"/>
    <property type="molecule type" value="Genomic_DNA"/>
</dbReference>
<dbReference type="OMA" id="REMNRIM"/>
<feature type="region of interest" description="Disordered" evidence="1">
    <location>
        <begin position="44"/>
        <end position="70"/>
    </location>
</feature>
<feature type="non-terminal residue" evidence="2">
    <location>
        <position position="1"/>
    </location>
</feature>
<keyword evidence="3" id="KW-1185">Reference proteome</keyword>
<reference evidence="2 3" key="1">
    <citation type="journal article" date="2018" name="Nat. Ecol. Evol.">
        <title>Shark genomes provide insights into elasmobranch evolution and the origin of vertebrates.</title>
        <authorList>
            <person name="Hara Y"/>
            <person name="Yamaguchi K"/>
            <person name="Onimaru K"/>
            <person name="Kadota M"/>
            <person name="Koyanagi M"/>
            <person name="Keeley SD"/>
            <person name="Tatsumi K"/>
            <person name="Tanaka K"/>
            <person name="Motone F"/>
            <person name="Kageyama Y"/>
            <person name="Nozu R"/>
            <person name="Adachi N"/>
            <person name="Nishimura O"/>
            <person name="Nakagawa R"/>
            <person name="Tanegashima C"/>
            <person name="Kiyatake I"/>
            <person name="Matsumoto R"/>
            <person name="Murakumo K"/>
            <person name="Nishida K"/>
            <person name="Terakita A"/>
            <person name="Kuratani S"/>
            <person name="Sato K"/>
            <person name="Hyodo S Kuraku.S."/>
        </authorList>
    </citation>
    <scope>NUCLEOTIDE SEQUENCE [LARGE SCALE GENOMIC DNA]</scope>
</reference>
<name>A0A401TB40_CHIPU</name>
<dbReference type="OrthoDB" id="9893972at2759"/>
<evidence type="ECO:0000256" key="1">
    <source>
        <dbReference type="SAM" id="MobiDB-lite"/>
    </source>
</evidence>
<evidence type="ECO:0000313" key="2">
    <source>
        <dbReference type="EMBL" id="GCC39881.1"/>
    </source>
</evidence>
<protein>
    <submittedName>
        <fullName evidence="2">Uncharacterized protein</fullName>
    </submittedName>
</protein>
<accession>A0A401TB40</accession>